<accession>A0A1D2YVG2</accession>
<comment type="function">
    <text evidence="3">The glycine cleavage system catalyzes the degradation of glycine. The H protein shuttles the methylamine group of glycine from the P protein to the T protein.</text>
</comment>
<proteinExistence type="inferred from homology"/>
<dbReference type="PROSITE" id="PS00189">
    <property type="entry name" value="LIPOYL"/>
    <property type="match status" value="1"/>
</dbReference>
<dbReference type="InterPro" id="IPR000089">
    <property type="entry name" value="Biotin_lipoyl"/>
</dbReference>
<name>A0A1D2YVG2_9BACI</name>
<gene>
    <name evidence="3" type="primary">gcvH</name>
    <name evidence="6" type="ORF">BHF71_08305</name>
</gene>
<dbReference type="GO" id="GO:0019464">
    <property type="term" value="P:glycine decarboxylation via glycine cleavage system"/>
    <property type="evidence" value="ECO:0007669"/>
    <property type="project" value="UniProtKB-UniRule"/>
</dbReference>
<evidence type="ECO:0000256" key="3">
    <source>
        <dbReference type="HAMAP-Rule" id="MF_00272"/>
    </source>
</evidence>
<dbReference type="SUPFAM" id="SSF51230">
    <property type="entry name" value="Single hybrid motif"/>
    <property type="match status" value="1"/>
</dbReference>
<comment type="similarity">
    <text evidence="1 3">Belongs to the GcvH family.</text>
</comment>
<dbReference type="GO" id="GO:0005829">
    <property type="term" value="C:cytosol"/>
    <property type="evidence" value="ECO:0007669"/>
    <property type="project" value="TreeGrafter"/>
</dbReference>
<dbReference type="Pfam" id="PF01597">
    <property type="entry name" value="GCV_H"/>
    <property type="match status" value="1"/>
</dbReference>
<dbReference type="NCBIfam" id="TIGR00527">
    <property type="entry name" value="gcvH"/>
    <property type="match status" value="1"/>
</dbReference>
<dbReference type="PANTHER" id="PTHR11715">
    <property type="entry name" value="GLYCINE CLEAVAGE SYSTEM H PROTEIN"/>
    <property type="match status" value="1"/>
</dbReference>
<dbReference type="GO" id="GO:0009249">
    <property type="term" value="P:protein lipoylation"/>
    <property type="evidence" value="ECO:0007669"/>
    <property type="project" value="UniProtKB-UniRule"/>
</dbReference>
<feature type="domain" description="Lipoyl-binding" evidence="5">
    <location>
        <begin position="24"/>
        <end position="106"/>
    </location>
</feature>
<dbReference type="EMBL" id="MIJF01000018">
    <property type="protein sequence ID" value="OEF99615.1"/>
    <property type="molecule type" value="Genomic_DNA"/>
</dbReference>
<comment type="function">
    <text evidence="3">Is also involved in protein lipoylation via its role as an octanoyl/lipoyl carrier protein intermediate.</text>
</comment>
<keyword evidence="7" id="KW-1185">Reference proteome</keyword>
<evidence type="ECO:0000256" key="2">
    <source>
        <dbReference type="ARBA" id="ARBA00022823"/>
    </source>
</evidence>
<feature type="modified residue" description="N6-lipoyllysine" evidence="3 4">
    <location>
        <position position="65"/>
    </location>
</feature>
<dbReference type="InterPro" id="IPR003016">
    <property type="entry name" value="2-oxoA_DH_lipoyl-BS"/>
</dbReference>
<evidence type="ECO:0000259" key="5">
    <source>
        <dbReference type="PROSITE" id="PS50968"/>
    </source>
</evidence>
<evidence type="ECO:0000256" key="4">
    <source>
        <dbReference type="PIRSR" id="PIRSR617453-50"/>
    </source>
</evidence>
<dbReference type="Gene3D" id="2.40.50.100">
    <property type="match status" value="1"/>
</dbReference>
<comment type="caution">
    <text evidence="6">The sequence shown here is derived from an EMBL/GenBank/DDBJ whole genome shotgun (WGS) entry which is preliminary data.</text>
</comment>
<dbReference type="InterPro" id="IPR011053">
    <property type="entry name" value="Single_hybrid_motif"/>
</dbReference>
<dbReference type="InterPro" id="IPR002930">
    <property type="entry name" value="GCV_H"/>
</dbReference>
<comment type="cofactor">
    <cofactor evidence="3">
        <name>(R)-lipoate</name>
        <dbReference type="ChEBI" id="CHEBI:83088"/>
    </cofactor>
    <text evidence="3">Binds 1 lipoyl cofactor covalently.</text>
</comment>
<dbReference type="RefSeq" id="WP_069656537.1">
    <property type="nucleotide sequence ID" value="NZ_MIJF01000018.1"/>
</dbReference>
<dbReference type="Proteomes" id="UP000243739">
    <property type="component" value="Unassembled WGS sequence"/>
</dbReference>
<evidence type="ECO:0000313" key="7">
    <source>
        <dbReference type="Proteomes" id="UP000243739"/>
    </source>
</evidence>
<dbReference type="NCBIfam" id="NF002270">
    <property type="entry name" value="PRK01202.1"/>
    <property type="match status" value="1"/>
</dbReference>
<dbReference type="PROSITE" id="PS50968">
    <property type="entry name" value="BIOTINYL_LIPOYL"/>
    <property type="match status" value="1"/>
</dbReference>
<sequence length="130" mass="14578">MSEIKQELKYSKEHEWVEVIGDNKVRVGITDYAQNALGDIVFVELPEVDDEVTINDTFGSVESVKAVSDIYSPVSGTVVEVNTSLEDSPELINEDPYGNGWIVVIELNDSSELDELLSSEEYETFIKEEE</sequence>
<reference evidence="6 7" key="1">
    <citation type="submission" date="2016-09" db="EMBL/GenBank/DDBJ databases">
        <title>Draft genome sequence for the type strain of Vulcanibacillus modesticaldus BR, a strictly anaerobic, moderately thermophilic, and nitrate-reducing bacterium from deep sea-hydrothermal vents of the Mid-Atlantic Ridge.</title>
        <authorList>
            <person name="Abin C.A."/>
            <person name="Hollibaugh J.T."/>
        </authorList>
    </citation>
    <scope>NUCLEOTIDE SEQUENCE [LARGE SCALE GENOMIC DNA]</scope>
    <source>
        <strain evidence="6 7">BR</strain>
    </source>
</reference>
<dbReference type="STRING" id="337097.BHF71_08305"/>
<evidence type="ECO:0000256" key="1">
    <source>
        <dbReference type="ARBA" id="ARBA00009249"/>
    </source>
</evidence>
<dbReference type="OrthoDB" id="9796712at2"/>
<keyword evidence="2 3" id="KW-0450">Lipoyl</keyword>
<organism evidence="6 7">
    <name type="scientific">Vulcanibacillus modesticaldus</name>
    <dbReference type="NCBI Taxonomy" id="337097"/>
    <lineage>
        <taxon>Bacteria</taxon>
        <taxon>Bacillati</taxon>
        <taxon>Bacillota</taxon>
        <taxon>Bacilli</taxon>
        <taxon>Bacillales</taxon>
        <taxon>Bacillaceae</taxon>
        <taxon>Vulcanibacillus</taxon>
    </lineage>
</organism>
<evidence type="ECO:0000313" key="6">
    <source>
        <dbReference type="EMBL" id="OEF99615.1"/>
    </source>
</evidence>
<dbReference type="HAMAP" id="MF_00272">
    <property type="entry name" value="GcvH"/>
    <property type="match status" value="1"/>
</dbReference>
<dbReference type="GO" id="GO:0005960">
    <property type="term" value="C:glycine cleavage complex"/>
    <property type="evidence" value="ECO:0007669"/>
    <property type="project" value="InterPro"/>
</dbReference>
<dbReference type="InterPro" id="IPR033753">
    <property type="entry name" value="GCV_H/Fam206"/>
</dbReference>
<dbReference type="AlphaFoldDB" id="A0A1D2YVG2"/>
<dbReference type="CDD" id="cd06848">
    <property type="entry name" value="GCS_H"/>
    <property type="match status" value="1"/>
</dbReference>
<dbReference type="InterPro" id="IPR017453">
    <property type="entry name" value="GCV_H_sub"/>
</dbReference>
<protein>
    <recommendedName>
        <fullName evidence="3">Glycine cleavage system H protein</fullName>
    </recommendedName>
    <alternativeName>
        <fullName evidence="3">Octanoyl/lipoyl carrier protein</fullName>
    </alternativeName>
</protein>
<dbReference type="PANTHER" id="PTHR11715:SF3">
    <property type="entry name" value="GLYCINE CLEAVAGE SYSTEM H PROTEIN-RELATED"/>
    <property type="match status" value="1"/>
</dbReference>
<comment type="subunit">
    <text evidence="3">The glycine cleavage system is composed of four proteins: P, T, L and H.</text>
</comment>